<gene>
    <name evidence="4" type="ORF">SOIL9_23120</name>
</gene>
<organism evidence="4 5">
    <name type="scientific">Gemmata massiliana</name>
    <dbReference type="NCBI Taxonomy" id="1210884"/>
    <lineage>
        <taxon>Bacteria</taxon>
        <taxon>Pseudomonadati</taxon>
        <taxon>Planctomycetota</taxon>
        <taxon>Planctomycetia</taxon>
        <taxon>Gemmatales</taxon>
        <taxon>Gemmataceae</taxon>
        <taxon>Gemmata</taxon>
    </lineage>
</organism>
<dbReference type="AlphaFoldDB" id="A0A6P2D7D2"/>
<feature type="region of interest" description="Disordered" evidence="2">
    <location>
        <begin position="120"/>
        <end position="141"/>
    </location>
</feature>
<dbReference type="EMBL" id="LR593886">
    <property type="protein sequence ID" value="VTR95402.1"/>
    <property type="molecule type" value="Genomic_DNA"/>
</dbReference>
<name>A0A6P2D7D2_9BACT</name>
<feature type="region of interest" description="Disordered" evidence="2">
    <location>
        <begin position="41"/>
        <end position="79"/>
    </location>
</feature>
<protein>
    <recommendedName>
        <fullName evidence="6">Tetratricopeptide repeat protein</fullName>
    </recommendedName>
</protein>
<sequence>MPSPTFACPKCRGRMSKLNASSEVIACPSCGARVRVVVRARTPEPEPEDEIKEASEEVEDAEYDVPATPRAKKRPRKAKRSKNPWWSWAALVVVVFGGAVLLWAGYRAIPKGGKNGAVDSTAGTPLELQDGGNRPGGGTAPLFTAAEAEPLKMPASDATVPAEFADTVFLLPDNGDMPGHVFSTFDLELGRQALGLVAREDFGLRVRDTSLGDVAPDGLPANRQFRVRRGGQPGPWGVVAGRPGAEHVFWTGQLFKYQITTKPEEHIAYCEPLMRGFFTKCLTGAGLVAKPNRTSDAPVPAAAERALERMRETDQFSAVRVLHEELREKGESDALLAALVRGYSNLSLLTDFHWGPTPYVFKARALLYAQRLVARSPKSALALRARAYAAALTGCHVLALRDLTEAEKLAGTGAPTPAWVEAADYYVHFDLAKFTTARAKADSPLLRLLEFLATEAPETEAVTIRAGRALLEAEPECYLVHDAMCHVGGVSHLHRATLSGSAVLTQQLAARVGGVPDLPAPVRAALGSGGGEPRVYQALRAAGPSDRGEPSWAALGGLLQEIRFTQVANRLSFMADAWGVDPAEEAAGFLPLLDGHRLRPFIESYTFDPRRAPAALRQRLVAQPGELDLRAQPFVRRLAKVDPSAAQHMQFSKHGALYLDEARLVHMFRRDKSGAAVNPYIRQLSETSPHAPIGVALAAAFGTPQPMEKLTETETKYAAHAVVQWGLGKRHMADGRREDALRCWKRLIELSPSGDSFRELAGLYRAAGDETGWRETLEASLKEEDTGLFHAQVRVDLARFYMQKKDFKKAEPYALAAAQSWAGWALVCAAECEEGLGKWDEANQLYEANAVRYQGGAFIWYLACRATGKMNRTAAEAAVHGHLAQFGPGNTPGEQLLAGRFYLLVGDLKTARELVDRANQTEPTDMHLIFAALMADAAGDANARTAALDGFARLPDNKVFLRPIQIAIREWAAKDMAPDEAAVEVAISKLAAHVRGDGEFFCGWYLNNRNLKDRAAALWKRCLESNGTVGLKTHARVNLGASSAKKD</sequence>
<evidence type="ECO:0000256" key="1">
    <source>
        <dbReference type="PROSITE-ProRule" id="PRU00339"/>
    </source>
</evidence>
<dbReference type="SUPFAM" id="SSF48452">
    <property type="entry name" value="TPR-like"/>
    <property type="match status" value="2"/>
</dbReference>
<evidence type="ECO:0000313" key="5">
    <source>
        <dbReference type="Proteomes" id="UP000464178"/>
    </source>
</evidence>
<keyword evidence="1" id="KW-0802">TPR repeat</keyword>
<dbReference type="KEGG" id="gms:SOIL9_23120"/>
<feature type="compositionally biased region" description="Acidic residues" evidence="2">
    <location>
        <begin position="45"/>
        <end position="63"/>
    </location>
</feature>
<dbReference type="InterPro" id="IPR011990">
    <property type="entry name" value="TPR-like_helical_dom_sf"/>
</dbReference>
<reference evidence="4 5" key="1">
    <citation type="submission" date="2019-05" db="EMBL/GenBank/DDBJ databases">
        <authorList>
            <consortium name="Science for Life Laboratories"/>
        </authorList>
    </citation>
    <scope>NUCLEOTIDE SEQUENCE [LARGE SCALE GENOMIC DNA]</scope>
    <source>
        <strain evidence="4">Soil9</strain>
    </source>
</reference>
<proteinExistence type="predicted"/>
<evidence type="ECO:0000313" key="4">
    <source>
        <dbReference type="EMBL" id="VTR95402.1"/>
    </source>
</evidence>
<feature type="repeat" description="TPR" evidence="1">
    <location>
        <begin position="721"/>
        <end position="754"/>
    </location>
</feature>
<dbReference type="RefSeq" id="WP_162669821.1">
    <property type="nucleotide sequence ID" value="NZ_LR593886.1"/>
</dbReference>
<feature type="transmembrane region" description="Helical" evidence="3">
    <location>
        <begin position="85"/>
        <end position="106"/>
    </location>
</feature>
<accession>A0A6P2D7D2</accession>
<dbReference type="Proteomes" id="UP000464178">
    <property type="component" value="Chromosome"/>
</dbReference>
<keyword evidence="3" id="KW-1133">Transmembrane helix</keyword>
<evidence type="ECO:0008006" key="6">
    <source>
        <dbReference type="Google" id="ProtNLM"/>
    </source>
</evidence>
<dbReference type="InterPro" id="IPR019734">
    <property type="entry name" value="TPR_rpt"/>
</dbReference>
<keyword evidence="3" id="KW-0472">Membrane</keyword>
<keyword evidence="5" id="KW-1185">Reference proteome</keyword>
<dbReference type="PROSITE" id="PS50005">
    <property type="entry name" value="TPR"/>
    <property type="match status" value="1"/>
</dbReference>
<evidence type="ECO:0000256" key="2">
    <source>
        <dbReference type="SAM" id="MobiDB-lite"/>
    </source>
</evidence>
<keyword evidence="3" id="KW-0812">Transmembrane</keyword>
<dbReference type="Gene3D" id="1.25.40.10">
    <property type="entry name" value="Tetratricopeptide repeat domain"/>
    <property type="match status" value="1"/>
</dbReference>
<feature type="compositionally biased region" description="Basic residues" evidence="2">
    <location>
        <begin position="70"/>
        <end position="79"/>
    </location>
</feature>
<evidence type="ECO:0000256" key="3">
    <source>
        <dbReference type="SAM" id="Phobius"/>
    </source>
</evidence>